<keyword evidence="12" id="KW-0564">Palmitate</keyword>
<name>A0A2M7Q4V5_9BACT</name>
<evidence type="ECO:0000256" key="4">
    <source>
        <dbReference type="ARBA" id="ARBA00022475"/>
    </source>
</evidence>
<evidence type="ECO:0000256" key="12">
    <source>
        <dbReference type="ARBA" id="ARBA00023139"/>
    </source>
</evidence>
<dbReference type="GO" id="GO:0016682">
    <property type="term" value="F:oxidoreductase activity, acting on diphenols and related substances as donors, oxygen as acceptor"/>
    <property type="evidence" value="ECO:0007669"/>
    <property type="project" value="InterPro"/>
</dbReference>
<dbReference type="InterPro" id="IPR045187">
    <property type="entry name" value="CcO_II"/>
</dbReference>
<organism evidence="19 20">
    <name type="scientific">Candidatus Yonathbacteria bacterium CG_4_10_14_0_8_um_filter_43_17</name>
    <dbReference type="NCBI Taxonomy" id="1975099"/>
    <lineage>
        <taxon>Bacteria</taxon>
        <taxon>Candidatus Yonathiibacteriota</taxon>
    </lineage>
</organism>
<dbReference type="GO" id="GO:0005886">
    <property type="term" value="C:plasma membrane"/>
    <property type="evidence" value="ECO:0007669"/>
    <property type="project" value="UniProtKB-SubCell"/>
</dbReference>
<evidence type="ECO:0000256" key="10">
    <source>
        <dbReference type="ARBA" id="ARBA00023002"/>
    </source>
</evidence>
<dbReference type="Gene3D" id="1.10.287.90">
    <property type="match status" value="1"/>
</dbReference>
<dbReference type="PANTHER" id="PTHR22888:SF18">
    <property type="entry name" value="CYTOCHROME BO(3) UBIQUINOL OXIDASE SUBUNIT 2"/>
    <property type="match status" value="1"/>
</dbReference>
<feature type="domain" description="Cytochrome oxidase subunit II transmembrane region profile" evidence="18">
    <location>
        <begin position="36"/>
        <end position="133"/>
    </location>
</feature>
<evidence type="ECO:0000256" key="3">
    <source>
        <dbReference type="ARBA" id="ARBA00022448"/>
    </source>
</evidence>
<dbReference type="InterPro" id="IPR036257">
    <property type="entry name" value="Cyt_c_oxidase_su2_TM_sf"/>
</dbReference>
<comment type="subcellular location">
    <subcellularLocation>
        <location evidence="1">Cell membrane</location>
        <topology evidence="1">Multi-pass membrane protein</topology>
    </subcellularLocation>
</comment>
<keyword evidence="4 15" id="KW-1003">Cell membrane</keyword>
<feature type="transmembrane region" description="Helical" evidence="16">
    <location>
        <begin position="58"/>
        <end position="80"/>
    </location>
</feature>
<keyword evidence="13" id="KW-0449">Lipoprotein</keyword>
<protein>
    <recommendedName>
        <fullName evidence="14">Ubiquinol oxidase polypeptide II</fullName>
    </recommendedName>
</protein>
<evidence type="ECO:0000256" key="16">
    <source>
        <dbReference type="SAM" id="Phobius"/>
    </source>
</evidence>
<evidence type="ECO:0000256" key="8">
    <source>
        <dbReference type="ARBA" id="ARBA00022982"/>
    </source>
</evidence>
<dbReference type="InterPro" id="IPR011759">
    <property type="entry name" value="Cyt_c_oxidase_su2_TM_dom"/>
</dbReference>
<comment type="similarity">
    <text evidence="2 15">Belongs to the cytochrome c oxidase subunit 2 family.</text>
</comment>
<proteinExistence type="inferred from homology"/>
<dbReference type="SUPFAM" id="SSF81464">
    <property type="entry name" value="Cytochrome c oxidase subunit II-like, transmembrane region"/>
    <property type="match status" value="1"/>
</dbReference>
<dbReference type="Pfam" id="PF06481">
    <property type="entry name" value="COX_ARM"/>
    <property type="match status" value="1"/>
</dbReference>
<dbReference type="GO" id="GO:0004129">
    <property type="term" value="F:cytochrome-c oxidase activity"/>
    <property type="evidence" value="ECO:0007669"/>
    <property type="project" value="UniProtKB-UniRule"/>
</dbReference>
<dbReference type="PROSITE" id="PS50999">
    <property type="entry name" value="COX2_TM"/>
    <property type="match status" value="1"/>
</dbReference>
<evidence type="ECO:0000256" key="13">
    <source>
        <dbReference type="ARBA" id="ARBA00023288"/>
    </source>
</evidence>
<dbReference type="InterPro" id="IPR008972">
    <property type="entry name" value="Cupredoxin"/>
</dbReference>
<evidence type="ECO:0000256" key="7">
    <source>
        <dbReference type="ARBA" id="ARBA00022729"/>
    </source>
</evidence>
<keyword evidence="6 16" id="KW-0812">Transmembrane</keyword>
<reference evidence="20" key="1">
    <citation type="submission" date="2017-09" db="EMBL/GenBank/DDBJ databases">
        <title>Depth-based differentiation of microbial function through sediment-hosted aquifers and enrichment of novel symbionts in the deep terrestrial subsurface.</title>
        <authorList>
            <person name="Probst A.J."/>
            <person name="Ladd B."/>
            <person name="Jarett J.K."/>
            <person name="Geller-Mcgrath D.E."/>
            <person name="Sieber C.M.K."/>
            <person name="Emerson J.B."/>
            <person name="Anantharaman K."/>
            <person name="Thomas B.C."/>
            <person name="Malmstrom R."/>
            <person name="Stieglmeier M."/>
            <person name="Klingl A."/>
            <person name="Woyke T."/>
            <person name="Ryan C.M."/>
            <person name="Banfield J.F."/>
        </authorList>
    </citation>
    <scope>NUCLEOTIDE SEQUENCE [LARGE SCALE GENOMIC DNA]</scope>
</reference>
<dbReference type="InterPro" id="IPR002429">
    <property type="entry name" value="CcO_II-like_C"/>
</dbReference>
<dbReference type="CDD" id="cd04212">
    <property type="entry name" value="CuRO_UO_II"/>
    <property type="match status" value="1"/>
</dbReference>
<evidence type="ECO:0000256" key="6">
    <source>
        <dbReference type="ARBA" id="ARBA00022692"/>
    </source>
</evidence>
<keyword evidence="8 15" id="KW-0249">Electron transport</keyword>
<dbReference type="AlphaFoldDB" id="A0A2M7Q4V5"/>
<dbReference type="PROSITE" id="PS50857">
    <property type="entry name" value="COX2_CUA"/>
    <property type="match status" value="1"/>
</dbReference>
<evidence type="ECO:0000259" key="17">
    <source>
        <dbReference type="PROSITE" id="PS50857"/>
    </source>
</evidence>
<dbReference type="NCBIfam" id="TIGR01433">
    <property type="entry name" value="CyoA"/>
    <property type="match status" value="1"/>
</dbReference>
<keyword evidence="11 15" id="KW-0472">Membrane</keyword>
<dbReference type="GO" id="GO:0005507">
    <property type="term" value="F:copper ion binding"/>
    <property type="evidence" value="ECO:0007669"/>
    <property type="project" value="InterPro"/>
</dbReference>
<evidence type="ECO:0000256" key="2">
    <source>
        <dbReference type="ARBA" id="ARBA00007866"/>
    </source>
</evidence>
<dbReference type="GO" id="GO:0042773">
    <property type="term" value="P:ATP synthesis coupled electron transport"/>
    <property type="evidence" value="ECO:0007669"/>
    <property type="project" value="TreeGrafter"/>
</dbReference>
<feature type="transmembrane region" description="Helical" evidence="16">
    <location>
        <begin position="20"/>
        <end position="38"/>
    </location>
</feature>
<accession>A0A2M7Q4V5</accession>
<keyword evidence="9 16" id="KW-1133">Transmembrane helix</keyword>
<feature type="domain" description="Cytochrome oxidase subunit II copper A binding" evidence="17">
    <location>
        <begin position="139"/>
        <end position="251"/>
    </location>
</feature>
<dbReference type="GO" id="GO:0009486">
    <property type="term" value="F:cytochrome bo3 ubiquinol oxidase activity"/>
    <property type="evidence" value="ECO:0007669"/>
    <property type="project" value="InterPro"/>
</dbReference>
<evidence type="ECO:0000259" key="18">
    <source>
        <dbReference type="PROSITE" id="PS50999"/>
    </source>
</evidence>
<evidence type="ECO:0000256" key="11">
    <source>
        <dbReference type="ARBA" id="ARBA00023136"/>
    </source>
</evidence>
<dbReference type="PIRSF" id="PIRSF000292">
    <property type="entry name" value="Ubi_od_II"/>
    <property type="match status" value="1"/>
</dbReference>
<keyword evidence="10 15" id="KW-0560">Oxidoreductase</keyword>
<evidence type="ECO:0000256" key="14">
    <source>
        <dbReference type="ARBA" id="ARBA00030198"/>
    </source>
</evidence>
<dbReference type="Gene3D" id="2.60.40.420">
    <property type="entry name" value="Cupredoxins - blue copper proteins"/>
    <property type="match status" value="1"/>
</dbReference>
<gene>
    <name evidence="19" type="primary">cyoA</name>
    <name evidence="19" type="ORF">COY98_01660</name>
</gene>
<sequence length="307" mass="34832">MLLLQWCAKIYSTMKKVTRAIMTVAVLGFVVFLCVYVSTHNMGVFNPKGIIALAEMSLIVKTTLLMLIVVIPVFIMLGVFSWRYRAGNTKAKYTPDWHSNIVLEIIWWTIPIIIIVFIARMTWVSSHELDPFKPIISNVPPITVQVVALEWKWLFIYPEQNIATVNFLHFPVNTPINFEITADAPMNSFWIPQLAGQIYAMAGMDTALHVMAEESGEYMGVSANYSGYGFSGMKFTAKATSREEFDQWVQTVRQSPDALNSDEYEKLAKKSRNNNVVYYSSADEGLYGKIIMKYMAPAEILMPAMDM</sequence>
<dbReference type="InterPro" id="IPR010514">
    <property type="entry name" value="COX_ARM"/>
</dbReference>
<evidence type="ECO:0000313" key="19">
    <source>
        <dbReference type="EMBL" id="PIY58423.1"/>
    </source>
</evidence>
<keyword evidence="7" id="KW-0732">Signal</keyword>
<dbReference type="SUPFAM" id="SSF49503">
    <property type="entry name" value="Cupredoxins"/>
    <property type="match status" value="1"/>
</dbReference>
<comment type="caution">
    <text evidence="19">The sequence shown here is derived from an EMBL/GenBank/DDBJ whole genome shotgun (WGS) entry which is preliminary data.</text>
</comment>
<dbReference type="PANTHER" id="PTHR22888">
    <property type="entry name" value="CYTOCHROME C OXIDASE, SUBUNIT II"/>
    <property type="match status" value="1"/>
</dbReference>
<dbReference type="InterPro" id="IPR006333">
    <property type="entry name" value="Cyt_o_ubiquinol_oxidase_su2"/>
</dbReference>
<dbReference type="EMBL" id="PFKX01000040">
    <property type="protein sequence ID" value="PIY58423.1"/>
    <property type="molecule type" value="Genomic_DNA"/>
</dbReference>
<evidence type="ECO:0000256" key="5">
    <source>
        <dbReference type="ARBA" id="ARBA00022660"/>
    </source>
</evidence>
<dbReference type="Proteomes" id="UP000230732">
    <property type="component" value="Unassembled WGS sequence"/>
</dbReference>
<dbReference type="InterPro" id="IPR034227">
    <property type="entry name" value="CuRO_UO_II"/>
</dbReference>
<evidence type="ECO:0000256" key="1">
    <source>
        <dbReference type="ARBA" id="ARBA00004651"/>
    </source>
</evidence>
<keyword evidence="3 15" id="KW-0813">Transport</keyword>
<feature type="transmembrane region" description="Helical" evidence="16">
    <location>
        <begin position="101"/>
        <end position="123"/>
    </location>
</feature>
<evidence type="ECO:0000256" key="9">
    <source>
        <dbReference type="ARBA" id="ARBA00022989"/>
    </source>
</evidence>
<evidence type="ECO:0000256" key="15">
    <source>
        <dbReference type="PIRNR" id="PIRNR000292"/>
    </source>
</evidence>
<keyword evidence="5 15" id="KW-0679">Respiratory chain</keyword>
<evidence type="ECO:0000313" key="20">
    <source>
        <dbReference type="Proteomes" id="UP000230732"/>
    </source>
</evidence>